<dbReference type="Gene3D" id="3.30.1330.40">
    <property type="entry name" value="RutC-like"/>
    <property type="match status" value="1"/>
</dbReference>
<dbReference type="Pfam" id="PF01042">
    <property type="entry name" value="Ribonuc_L-PSP"/>
    <property type="match status" value="1"/>
</dbReference>
<dbReference type="InterPro" id="IPR035959">
    <property type="entry name" value="RutC-like_sf"/>
</dbReference>
<dbReference type="OrthoDB" id="9799840at2"/>
<dbReference type="PANTHER" id="PTHR11803:SF44">
    <property type="entry name" value="RUTC FAMILY PROTEIN YJGH"/>
    <property type="match status" value="1"/>
</dbReference>
<dbReference type="CDD" id="cd00448">
    <property type="entry name" value="YjgF_YER057c_UK114_family"/>
    <property type="match status" value="1"/>
</dbReference>
<protein>
    <submittedName>
        <fullName evidence="1">RidA family protein</fullName>
    </submittedName>
</protein>
<evidence type="ECO:0000313" key="2">
    <source>
        <dbReference type="Proteomes" id="UP000266183"/>
    </source>
</evidence>
<evidence type="ECO:0000313" key="1">
    <source>
        <dbReference type="EMBL" id="AYB32630.1"/>
    </source>
</evidence>
<dbReference type="GO" id="GO:0005829">
    <property type="term" value="C:cytosol"/>
    <property type="evidence" value="ECO:0007669"/>
    <property type="project" value="TreeGrafter"/>
</dbReference>
<gene>
    <name evidence="1" type="ORF">D4L85_19505</name>
</gene>
<name>A0A385SSI1_9BACT</name>
<reference evidence="2" key="1">
    <citation type="submission" date="2018-09" db="EMBL/GenBank/DDBJ databases">
        <title>Chryseolinea sp. KIS68-18 isolated from soil.</title>
        <authorList>
            <person name="Weon H.-Y."/>
            <person name="Kwon S.-W."/>
            <person name="Lee S.A."/>
        </authorList>
    </citation>
    <scope>NUCLEOTIDE SEQUENCE [LARGE SCALE GENOMIC DNA]</scope>
    <source>
        <strain evidence="2">KIS68-18</strain>
    </source>
</reference>
<dbReference type="EMBL" id="CP032382">
    <property type="protein sequence ID" value="AYB32630.1"/>
    <property type="molecule type" value="Genomic_DNA"/>
</dbReference>
<dbReference type="KEGG" id="chk:D4L85_19505"/>
<dbReference type="SUPFAM" id="SSF55298">
    <property type="entry name" value="YjgF-like"/>
    <property type="match status" value="1"/>
</dbReference>
<sequence length="131" mass="14553">MAITQLNPEGVFPPYRNYSHAVEISGDSKLLIISGLNGYEADGQSMPESFEEQGELIWKHIGTILRSAGMNYANIVSLRTYLSDPSFDEANVRLRMKYLGDNRPALTVICCQLLETKWKLEIEAIAAKSAG</sequence>
<dbReference type="GO" id="GO:0019239">
    <property type="term" value="F:deaminase activity"/>
    <property type="evidence" value="ECO:0007669"/>
    <property type="project" value="TreeGrafter"/>
</dbReference>
<accession>A0A385SSI1</accession>
<dbReference type="Proteomes" id="UP000266183">
    <property type="component" value="Chromosome"/>
</dbReference>
<dbReference type="PANTHER" id="PTHR11803">
    <property type="entry name" value="2-IMINOBUTANOATE/2-IMINOPROPANOATE DEAMINASE RIDA"/>
    <property type="match status" value="1"/>
</dbReference>
<organism evidence="1 2">
    <name type="scientific">Chryseolinea soli</name>
    <dbReference type="NCBI Taxonomy" id="2321403"/>
    <lineage>
        <taxon>Bacteria</taxon>
        <taxon>Pseudomonadati</taxon>
        <taxon>Bacteroidota</taxon>
        <taxon>Cytophagia</taxon>
        <taxon>Cytophagales</taxon>
        <taxon>Fulvivirgaceae</taxon>
        <taxon>Chryseolinea</taxon>
    </lineage>
</organism>
<dbReference type="RefSeq" id="WP_119755882.1">
    <property type="nucleotide sequence ID" value="NZ_CP032382.1"/>
</dbReference>
<dbReference type="AlphaFoldDB" id="A0A385SSI1"/>
<proteinExistence type="predicted"/>
<dbReference type="InterPro" id="IPR006175">
    <property type="entry name" value="YjgF/YER057c/UK114"/>
</dbReference>
<keyword evidence="2" id="KW-1185">Reference proteome</keyword>